<dbReference type="Pfam" id="PF22895">
    <property type="entry name" value="DUF7024"/>
    <property type="match status" value="1"/>
</dbReference>
<organism evidence="2 3">
    <name type="scientific">Aromatoleum evansii</name>
    <name type="common">Azoarcus evansii</name>
    <dbReference type="NCBI Taxonomy" id="59406"/>
    <lineage>
        <taxon>Bacteria</taxon>
        <taxon>Pseudomonadati</taxon>
        <taxon>Pseudomonadota</taxon>
        <taxon>Betaproteobacteria</taxon>
        <taxon>Rhodocyclales</taxon>
        <taxon>Rhodocyclaceae</taxon>
        <taxon>Aromatoleum</taxon>
    </lineage>
</organism>
<dbReference type="RefSeq" id="WP_407278719.1">
    <property type="nucleotide sequence ID" value="NZ_CP141259.1"/>
</dbReference>
<evidence type="ECO:0000313" key="3">
    <source>
        <dbReference type="Proteomes" id="UP001626593"/>
    </source>
</evidence>
<name>A0ABZ1AMI7_AROEV</name>
<dbReference type="EMBL" id="CP141259">
    <property type="protein sequence ID" value="WRL45686.1"/>
    <property type="molecule type" value="Genomic_DNA"/>
</dbReference>
<accession>A0ABZ1AMI7</accession>
<feature type="domain" description="DUF7024" evidence="1">
    <location>
        <begin position="56"/>
        <end position="191"/>
    </location>
</feature>
<proteinExistence type="predicted"/>
<keyword evidence="3" id="KW-1185">Reference proteome</keyword>
<sequence>MKKLSIAGVLAIMGAVALSGCGDKPETKVGAGAAASAPAVAQPADSLAPRYEASLADGIDFTRSGYPTFLAEVSGMSGHEAWGRWTDAAEAATAKFRFAQSLPQKFALELKANAFGPNVGRPVKVRVGAVEKEFIVKDAPAPELHVLTFDGVNGADTIEIVPPQPTSPKQLDPQNGDPRMLGVSLVSLQIKS</sequence>
<evidence type="ECO:0000259" key="1">
    <source>
        <dbReference type="Pfam" id="PF22895"/>
    </source>
</evidence>
<dbReference type="PROSITE" id="PS51257">
    <property type="entry name" value="PROKAR_LIPOPROTEIN"/>
    <property type="match status" value="1"/>
</dbReference>
<protein>
    <recommendedName>
        <fullName evidence="1">DUF7024 domain-containing protein</fullName>
    </recommendedName>
</protein>
<reference evidence="2 3" key="1">
    <citation type="submission" date="2023-12" db="EMBL/GenBank/DDBJ databases">
        <title>A. evansii MAY27, complete genome.</title>
        <authorList>
            <person name="Wang Y."/>
        </authorList>
    </citation>
    <scope>NUCLEOTIDE SEQUENCE [LARGE SCALE GENOMIC DNA]</scope>
    <source>
        <strain evidence="2 3">MAY27</strain>
    </source>
</reference>
<dbReference type="InterPro" id="IPR054288">
    <property type="entry name" value="DUF7024"/>
</dbReference>
<gene>
    <name evidence="2" type="ORF">U5817_21185</name>
</gene>
<dbReference type="Proteomes" id="UP001626593">
    <property type="component" value="Chromosome"/>
</dbReference>
<evidence type="ECO:0000313" key="2">
    <source>
        <dbReference type="EMBL" id="WRL45686.1"/>
    </source>
</evidence>